<keyword evidence="3" id="KW-0029">Amino-acid transport</keyword>
<dbReference type="GO" id="GO:0015179">
    <property type="term" value="F:L-amino acid transmembrane transporter activity"/>
    <property type="evidence" value="ECO:0007669"/>
    <property type="project" value="TreeGrafter"/>
</dbReference>
<keyword evidence="2" id="KW-0813">Transport</keyword>
<keyword evidence="10" id="KW-1185">Reference proteome</keyword>
<keyword evidence="5" id="KW-1015">Disulfide bond</keyword>
<keyword evidence="7" id="KW-0458">Lysosome</keyword>
<evidence type="ECO:0000313" key="10">
    <source>
        <dbReference type="Proteomes" id="UP000770717"/>
    </source>
</evidence>
<gene>
    <name evidence="9" type="ORF">GDO78_022975</name>
</gene>
<dbReference type="GO" id="GO:0005765">
    <property type="term" value="C:lysosomal membrane"/>
    <property type="evidence" value="ECO:0007669"/>
    <property type="project" value="UniProtKB-SubCell"/>
</dbReference>
<evidence type="ECO:0000256" key="7">
    <source>
        <dbReference type="ARBA" id="ARBA00023228"/>
    </source>
</evidence>
<dbReference type="PANTHER" id="PTHR22950:SF244">
    <property type="entry name" value="NEUTRAL AMINO ACID TRANSPORTER 9"/>
    <property type="match status" value="1"/>
</dbReference>
<evidence type="ECO:0000256" key="1">
    <source>
        <dbReference type="ARBA" id="ARBA00004155"/>
    </source>
</evidence>
<dbReference type="OrthoDB" id="294730at2759"/>
<dbReference type="EMBL" id="WNTK01009184">
    <property type="protein sequence ID" value="KAG9462865.1"/>
    <property type="molecule type" value="Genomic_DNA"/>
</dbReference>
<keyword evidence="8" id="KW-1133">Transmembrane helix</keyword>
<comment type="caution">
    <text evidence="9">The sequence shown here is derived from an EMBL/GenBank/DDBJ whole genome shotgun (WGS) entry which is preliminary data.</text>
</comment>
<evidence type="ECO:0000256" key="4">
    <source>
        <dbReference type="ARBA" id="ARBA00023053"/>
    </source>
</evidence>
<evidence type="ECO:0000256" key="8">
    <source>
        <dbReference type="SAM" id="Phobius"/>
    </source>
</evidence>
<feature type="transmembrane region" description="Helical" evidence="8">
    <location>
        <begin position="38"/>
        <end position="58"/>
    </location>
</feature>
<evidence type="ECO:0000256" key="6">
    <source>
        <dbReference type="ARBA" id="ARBA00023180"/>
    </source>
</evidence>
<keyword evidence="8" id="KW-0812">Transmembrane</keyword>
<sequence>MDRLCKLLTRFSLAASIDTSHWEFPDVCQYYFGSFGRWSSLLFSLVSLVGAMIVYWVLMSNFFFNTGKFIYNYVHHVNVTEIGLSTNGSDRVICPDTEDPPPSNHTVGLSAGNTTGLLQFEEWWSKTNTVPLYLIVVLLPLLNFRSPSFFAKFNVLGMWLACCVRCNYLVAQLTQHGAAGLRSFYPTGLIKGSQCPKRCLPKRLVVACAALCEYIACLGA</sequence>
<evidence type="ECO:0000256" key="5">
    <source>
        <dbReference type="ARBA" id="ARBA00023157"/>
    </source>
</evidence>
<evidence type="ECO:0000256" key="3">
    <source>
        <dbReference type="ARBA" id="ARBA00022970"/>
    </source>
</evidence>
<dbReference type="Proteomes" id="UP000770717">
    <property type="component" value="Unassembled WGS sequence"/>
</dbReference>
<name>A0A8J6E4R2_ELECQ</name>
<dbReference type="AlphaFoldDB" id="A0A8J6E4R2"/>
<accession>A0A8J6E4R2</accession>
<protein>
    <submittedName>
        <fullName evidence="9">Uncharacterized protein</fullName>
    </submittedName>
</protein>
<keyword evidence="4" id="KW-0915">Sodium</keyword>
<evidence type="ECO:0000256" key="2">
    <source>
        <dbReference type="ARBA" id="ARBA00022448"/>
    </source>
</evidence>
<organism evidence="9 10">
    <name type="scientific">Eleutherodactylus coqui</name>
    <name type="common">Puerto Rican coqui</name>
    <dbReference type="NCBI Taxonomy" id="57060"/>
    <lineage>
        <taxon>Eukaryota</taxon>
        <taxon>Metazoa</taxon>
        <taxon>Chordata</taxon>
        <taxon>Craniata</taxon>
        <taxon>Vertebrata</taxon>
        <taxon>Euteleostomi</taxon>
        <taxon>Amphibia</taxon>
        <taxon>Batrachia</taxon>
        <taxon>Anura</taxon>
        <taxon>Neobatrachia</taxon>
        <taxon>Hyloidea</taxon>
        <taxon>Eleutherodactylidae</taxon>
        <taxon>Eleutherodactylinae</taxon>
        <taxon>Eleutherodactylus</taxon>
        <taxon>Eleutherodactylus</taxon>
    </lineage>
</organism>
<reference evidence="9" key="1">
    <citation type="thesis" date="2020" institute="ProQuest LLC" country="789 East Eisenhower Parkway, Ann Arbor, MI, USA">
        <title>Comparative Genomics and Chromosome Evolution.</title>
        <authorList>
            <person name="Mudd A.B."/>
        </authorList>
    </citation>
    <scope>NUCLEOTIDE SEQUENCE</scope>
    <source>
        <strain evidence="9">HN-11 Male</strain>
        <tissue evidence="9">Kidney and liver</tissue>
    </source>
</reference>
<comment type="subcellular location">
    <subcellularLocation>
        <location evidence="1">Lysosome membrane</location>
        <topology evidence="1">Multi-pass membrane protein</topology>
    </subcellularLocation>
</comment>
<proteinExistence type="predicted"/>
<keyword evidence="8" id="KW-0472">Membrane</keyword>
<keyword evidence="6" id="KW-0325">Glycoprotein</keyword>
<dbReference type="PANTHER" id="PTHR22950">
    <property type="entry name" value="AMINO ACID TRANSPORTER"/>
    <property type="match status" value="1"/>
</dbReference>
<evidence type="ECO:0000313" key="9">
    <source>
        <dbReference type="EMBL" id="KAG9462865.1"/>
    </source>
</evidence>